<name>A0A3R5WNL3_9BACT</name>
<protein>
    <submittedName>
        <fullName evidence="1">Uncharacterized protein</fullName>
    </submittedName>
</protein>
<gene>
    <name evidence="1" type="ORF">DWY11_04140</name>
</gene>
<reference evidence="1 2" key="1">
    <citation type="submission" date="2018-08" db="EMBL/GenBank/DDBJ databases">
        <title>A genome reference for cultivated species of the human gut microbiota.</title>
        <authorList>
            <person name="Zou Y."/>
            <person name="Xue W."/>
            <person name="Luo G."/>
        </authorList>
    </citation>
    <scope>NUCLEOTIDE SEQUENCE [LARGE SCALE GENOMIC DNA]</scope>
    <source>
        <strain evidence="1 2">AF24-12</strain>
    </source>
</reference>
<organism evidence="1 2">
    <name type="scientific">Segatella copri</name>
    <dbReference type="NCBI Taxonomy" id="165179"/>
    <lineage>
        <taxon>Bacteria</taxon>
        <taxon>Pseudomonadati</taxon>
        <taxon>Bacteroidota</taxon>
        <taxon>Bacteroidia</taxon>
        <taxon>Bacteroidales</taxon>
        <taxon>Prevotellaceae</taxon>
        <taxon>Segatella</taxon>
    </lineage>
</organism>
<dbReference type="Proteomes" id="UP000283872">
    <property type="component" value="Unassembled WGS sequence"/>
</dbReference>
<sequence>MARANYELIDRQRDDLMKAYREIAPNCHSQQEAWEKVVHSPAPRYYVSPKRAWDILRRMAVGDFSKVDSMKPIRQKLYYTLFNRMNEMTQRKEFVGKSLWFICQFLVSEPAPEFFIQPSNLKFIFAYYKKYGKNYREMDLRKKKLSHKAGA</sequence>
<dbReference type="EMBL" id="QRVA01000006">
    <property type="protein sequence ID" value="RGS17978.1"/>
    <property type="molecule type" value="Genomic_DNA"/>
</dbReference>
<evidence type="ECO:0000313" key="1">
    <source>
        <dbReference type="EMBL" id="RGS17978.1"/>
    </source>
</evidence>
<dbReference type="AlphaFoldDB" id="A0A3R5WNL3"/>
<evidence type="ECO:0000313" key="2">
    <source>
        <dbReference type="Proteomes" id="UP000283872"/>
    </source>
</evidence>
<proteinExistence type="predicted"/>
<dbReference type="RefSeq" id="WP_118085677.1">
    <property type="nucleotide sequence ID" value="NZ_QRVA01000006.1"/>
</dbReference>
<comment type="caution">
    <text evidence="1">The sequence shown here is derived from an EMBL/GenBank/DDBJ whole genome shotgun (WGS) entry which is preliminary data.</text>
</comment>
<accession>A0A3R5WNL3</accession>